<dbReference type="Gene3D" id="3.40.50.720">
    <property type="entry name" value="NAD(P)-binding Rossmann-like Domain"/>
    <property type="match status" value="1"/>
</dbReference>
<evidence type="ECO:0000313" key="4">
    <source>
        <dbReference type="Proteomes" id="UP000694941"/>
    </source>
</evidence>
<keyword evidence="3" id="KW-0812">Transmembrane</keyword>
<dbReference type="PRINTS" id="PR00080">
    <property type="entry name" value="SDRFAMILY"/>
</dbReference>
<evidence type="ECO:0000313" key="5">
    <source>
        <dbReference type="RefSeq" id="XP_022250729.1"/>
    </source>
</evidence>
<dbReference type="SUPFAM" id="SSF51735">
    <property type="entry name" value="NAD(P)-binding Rossmann-fold domains"/>
    <property type="match status" value="1"/>
</dbReference>
<comment type="similarity">
    <text evidence="2">Belongs to the short-chain dehydrogenases/reductases (SDR) family.</text>
</comment>
<accession>A0ABM1T4C3</accession>
<dbReference type="Pfam" id="PF00106">
    <property type="entry name" value="adh_short"/>
    <property type="match status" value="1"/>
</dbReference>
<reference evidence="5" key="1">
    <citation type="submission" date="2025-08" db="UniProtKB">
        <authorList>
            <consortium name="RefSeq"/>
        </authorList>
    </citation>
    <scope>IDENTIFICATION</scope>
    <source>
        <tissue evidence="5">Muscle</tissue>
    </source>
</reference>
<dbReference type="Proteomes" id="UP000694941">
    <property type="component" value="Unplaced"/>
</dbReference>
<gene>
    <name evidence="5" type="primary">LOC106466926</name>
</gene>
<dbReference type="InterPro" id="IPR036291">
    <property type="entry name" value="NAD(P)-bd_dom_sf"/>
</dbReference>
<name>A0ABM1T4C3_LIMPO</name>
<keyword evidence="3" id="KW-0472">Membrane</keyword>
<proteinExistence type="inferred from homology"/>
<keyword evidence="4" id="KW-1185">Reference proteome</keyword>
<organism evidence="4 5">
    <name type="scientific">Limulus polyphemus</name>
    <name type="common">Atlantic horseshoe crab</name>
    <dbReference type="NCBI Taxonomy" id="6850"/>
    <lineage>
        <taxon>Eukaryota</taxon>
        <taxon>Metazoa</taxon>
        <taxon>Ecdysozoa</taxon>
        <taxon>Arthropoda</taxon>
        <taxon>Chelicerata</taxon>
        <taxon>Merostomata</taxon>
        <taxon>Xiphosura</taxon>
        <taxon>Limulidae</taxon>
        <taxon>Limulus</taxon>
    </lineage>
</organism>
<keyword evidence="3" id="KW-1133">Transmembrane helix</keyword>
<protein>
    <submittedName>
        <fullName evidence="5">Retinol dehydrogenase 3-like</fullName>
    </submittedName>
</protein>
<dbReference type="PANTHER" id="PTHR43313">
    <property type="entry name" value="SHORT-CHAIN DEHYDROGENASE/REDUCTASE FAMILY 9C"/>
    <property type="match status" value="1"/>
</dbReference>
<evidence type="ECO:0000256" key="3">
    <source>
        <dbReference type="SAM" id="Phobius"/>
    </source>
</evidence>
<dbReference type="GeneID" id="106466926"/>
<feature type="transmembrane region" description="Helical" evidence="3">
    <location>
        <begin position="25"/>
        <end position="47"/>
    </location>
</feature>
<sequence>MEIEQRGDLSSLKNPGLSSIEDESFMMYSLLYSCVSVLFGISVLLKFLNSELRLGFRSVLSLVILFVGEPLCQFAIQGHMGFAGFACGCLILYATLPASHLDAKDKTVLITGCDSGFGHALAKHFDQLGMRVYATCHHGNSAGSHILQSTCSSRLKIYEMDVTNEKQVDKVAEMIECDVGNDGLWSLVNNAGIWYCSEADMMSMLLFREVVEVNQLGTIYVTKAFLPLLKLSQGRLIFISSVVGRMPLPHFAAYSIAKAAVEAFADVLRHEMKKWKVSVSVIEPNCFYTEAIVRRAEVFQKVWDHMDHTKREQYGQKYFDAIVQKYDSLAVTFPQDLSPVIRCVKSALLSRKPRPRYITDRGAEFLMWLHSVLPTWLGDKLVDTVDVVTPKSIRPKTLMRSAV</sequence>
<dbReference type="RefSeq" id="XP_022250729.1">
    <property type="nucleotide sequence ID" value="XM_022395021.1"/>
</dbReference>
<dbReference type="InterPro" id="IPR020904">
    <property type="entry name" value="Sc_DH/Rdtase_CS"/>
</dbReference>
<dbReference type="PROSITE" id="PS00061">
    <property type="entry name" value="ADH_SHORT"/>
    <property type="match status" value="1"/>
</dbReference>
<dbReference type="PROSITE" id="PS51257">
    <property type="entry name" value="PROKAR_LIPOPROTEIN"/>
    <property type="match status" value="1"/>
</dbReference>
<keyword evidence="1" id="KW-0560">Oxidoreductase</keyword>
<feature type="transmembrane region" description="Helical" evidence="3">
    <location>
        <begin position="59"/>
        <end position="76"/>
    </location>
</feature>
<dbReference type="PRINTS" id="PR00081">
    <property type="entry name" value="GDHRDH"/>
</dbReference>
<evidence type="ECO:0000256" key="2">
    <source>
        <dbReference type="RuleBase" id="RU000363"/>
    </source>
</evidence>
<dbReference type="InterPro" id="IPR002347">
    <property type="entry name" value="SDR_fam"/>
</dbReference>
<evidence type="ECO:0000256" key="1">
    <source>
        <dbReference type="ARBA" id="ARBA00023002"/>
    </source>
</evidence>
<dbReference type="PANTHER" id="PTHR43313:SF50">
    <property type="entry name" value="GH26015P"/>
    <property type="match status" value="1"/>
</dbReference>